<evidence type="ECO:0000313" key="12">
    <source>
        <dbReference type="Proteomes" id="UP000031366"/>
    </source>
</evidence>
<dbReference type="EC" id="2.7.13.3" evidence="2"/>
<feature type="domain" description="Signal transduction histidine kinase subgroup 3 dimerisation and phosphoacceptor" evidence="10">
    <location>
        <begin position="171"/>
        <end position="236"/>
    </location>
</feature>
<dbReference type="GO" id="GO:0046983">
    <property type="term" value="F:protein dimerization activity"/>
    <property type="evidence" value="ECO:0007669"/>
    <property type="project" value="InterPro"/>
</dbReference>
<comment type="catalytic activity">
    <reaction evidence="1">
        <text>ATP + protein L-histidine = ADP + protein N-phospho-L-histidine.</text>
        <dbReference type="EC" id="2.7.13.3"/>
    </reaction>
</comment>
<proteinExistence type="predicted"/>
<keyword evidence="4" id="KW-0808">Transferase</keyword>
<dbReference type="GO" id="GO:0016020">
    <property type="term" value="C:membrane"/>
    <property type="evidence" value="ECO:0007669"/>
    <property type="project" value="InterPro"/>
</dbReference>
<feature type="transmembrane region" description="Helical" evidence="9">
    <location>
        <begin position="87"/>
        <end position="103"/>
    </location>
</feature>
<evidence type="ECO:0000256" key="6">
    <source>
        <dbReference type="ARBA" id="ARBA00022777"/>
    </source>
</evidence>
<dbReference type="Proteomes" id="UP000031366">
    <property type="component" value="Unassembled WGS sequence"/>
</dbReference>
<dbReference type="InterPro" id="IPR011712">
    <property type="entry name" value="Sig_transdc_His_kin_sub3_dim/P"/>
</dbReference>
<evidence type="ECO:0000256" key="4">
    <source>
        <dbReference type="ARBA" id="ARBA00022679"/>
    </source>
</evidence>
<dbReference type="Gene3D" id="3.30.565.10">
    <property type="entry name" value="Histidine kinase-like ATPase, C-terminal domain"/>
    <property type="match status" value="1"/>
</dbReference>
<evidence type="ECO:0000256" key="1">
    <source>
        <dbReference type="ARBA" id="ARBA00000085"/>
    </source>
</evidence>
<organism evidence="11 12">
    <name type="scientific">Clostridium argentinense CDC 2741</name>
    <dbReference type="NCBI Taxonomy" id="1418104"/>
    <lineage>
        <taxon>Bacteria</taxon>
        <taxon>Bacillati</taxon>
        <taxon>Bacillota</taxon>
        <taxon>Clostridia</taxon>
        <taxon>Eubacteriales</taxon>
        <taxon>Clostridiaceae</taxon>
        <taxon>Clostridium</taxon>
    </lineage>
</organism>
<dbReference type="PANTHER" id="PTHR24421:SF10">
    <property type="entry name" value="NITRATE_NITRITE SENSOR PROTEIN NARQ"/>
    <property type="match status" value="1"/>
</dbReference>
<evidence type="ECO:0000256" key="8">
    <source>
        <dbReference type="ARBA" id="ARBA00023012"/>
    </source>
</evidence>
<gene>
    <name evidence="11" type="ORF">U732_3822</name>
</gene>
<dbReference type="EMBL" id="AYSO01000012">
    <property type="protein sequence ID" value="KIE48178.1"/>
    <property type="molecule type" value="Genomic_DNA"/>
</dbReference>
<keyword evidence="9" id="KW-0472">Membrane</keyword>
<reference evidence="11 12" key="1">
    <citation type="journal article" date="2015" name="Infect. Genet. Evol.">
        <title>Genomic sequences of six botulinum neurotoxin-producing strains representing three clostridial species illustrate the mobility and diversity of botulinum neurotoxin genes.</title>
        <authorList>
            <person name="Smith T.J."/>
            <person name="Hill K.K."/>
            <person name="Xie G."/>
            <person name="Foley B.T."/>
            <person name="Williamson C.H."/>
            <person name="Foster J.T."/>
            <person name="Johnson S.L."/>
            <person name="Chertkov O."/>
            <person name="Teshima H."/>
            <person name="Gibbons H.S."/>
            <person name="Johnsky L.A."/>
            <person name="Karavis M.A."/>
            <person name="Smith L.A."/>
        </authorList>
    </citation>
    <scope>NUCLEOTIDE SEQUENCE [LARGE SCALE GENOMIC DNA]</scope>
    <source>
        <strain evidence="11 12">CDC 2741</strain>
    </source>
</reference>
<name>A0A0C1U8X4_9CLOT</name>
<comment type="caution">
    <text evidence="11">The sequence shown here is derived from an EMBL/GenBank/DDBJ whole genome shotgun (WGS) entry which is preliminary data.</text>
</comment>
<feature type="transmembrane region" description="Helical" evidence="9">
    <location>
        <begin position="48"/>
        <end position="67"/>
    </location>
</feature>
<keyword evidence="8" id="KW-0902">Two-component regulatory system</keyword>
<sequence length="363" mass="41912">MLISEFILIVYYVLEIINNFSFGILSVGFILSYIIITMGQSIFHKKSIYFILTLIKFILIYFGYFYVDSKTIIFLPLNLYTNIKINSYPHIKVFIALAILLILPNDLIQIYTFITLIMYLIYYALNHYTNSIEKLVKDTITLKNKNETLKNKIYRQEEFESQLKYTFTLEERNNISQKIHDELGHTLSGTVFQLEAANLLLDKDMKKAKALISNTIDKLRDGMDNIRNTLKEIKPEKEQIGISKIMLLIEEIRRSSDVEVILFHDNYIDKISFIHWKIIHDNVTESITNSLKHSGANKITINISVINNKLIKLEIKDNGIGVKKINKGMGIRGMEERCESIGGKLIVDGSDGFSVISLFPIDF</sequence>
<dbReference type="Pfam" id="PF07730">
    <property type="entry name" value="HisKA_3"/>
    <property type="match status" value="1"/>
</dbReference>
<evidence type="ECO:0000256" key="5">
    <source>
        <dbReference type="ARBA" id="ARBA00022741"/>
    </source>
</evidence>
<keyword evidence="9" id="KW-1133">Transmembrane helix</keyword>
<keyword evidence="12" id="KW-1185">Reference proteome</keyword>
<dbReference type="STRING" id="29341.RSJ17_12020"/>
<evidence type="ECO:0000256" key="2">
    <source>
        <dbReference type="ARBA" id="ARBA00012438"/>
    </source>
</evidence>
<dbReference type="InterPro" id="IPR050482">
    <property type="entry name" value="Sensor_HK_TwoCompSys"/>
</dbReference>
<evidence type="ECO:0000313" key="11">
    <source>
        <dbReference type="EMBL" id="KIE48178.1"/>
    </source>
</evidence>
<evidence type="ECO:0000256" key="7">
    <source>
        <dbReference type="ARBA" id="ARBA00022840"/>
    </source>
</evidence>
<evidence type="ECO:0000256" key="9">
    <source>
        <dbReference type="SAM" id="Phobius"/>
    </source>
</evidence>
<keyword evidence="7" id="KW-0067">ATP-binding</keyword>
<dbReference type="Gene3D" id="1.20.5.1930">
    <property type="match status" value="1"/>
</dbReference>
<accession>A0A0C1U8X4</accession>
<keyword evidence="3" id="KW-0597">Phosphoprotein</keyword>
<dbReference type="GO" id="GO:0000155">
    <property type="term" value="F:phosphorelay sensor kinase activity"/>
    <property type="evidence" value="ECO:0007669"/>
    <property type="project" value="InterPro"/>
</dbReference>
<feature type="transmembrane region" description="Helical" evidence="9">
    <location>
        <begin position="6"/>
        <end position="36"/>
    </location>
</feature>
<dbReference type="InterPro" id="IPR036890">
    <property type="entry name" value="HATPase_C_sf"/>
</dbReference>
<dbReference type="CDD" id="cd16917">
    <property type="entry name" value="HATPase_UhpB-NarQ-NarX-like"/>
    <property type="match status" value="1"/>
</dbReference>
<dbReference type="PANTHER" id="PTHR24421">
    <property type="entry name" value="NITRATE/NITRITE SENSOR PROTEIN NARX-RELATED"/>
    <property type="match status" value="1"/>
</dbReference>
<keyword evidence="9" id="KW-0812">Transmembrane</keyword>
<dbReference type="GO" id="GO:0005524">
    <property type="term" value="F:ATP binding"/>
    <property type="evidence" value="ECO:0007669"/>
    <property type="project" value="UniProtKB-KW"/>
</dbReference>
<keyword evidence="5" id="KW-0547">Nucleotide-binding</keyword>
<evidence type="ECO:0000256" key="3">
    <source>
        <dbReference type="ARBA" id="ARBA00022553"/>
    </source>
</evidence>
<protein>
    <recommendedName>
        <fullName evidence="2">histidine kinase</fullName>
        <ecNumber evidence="2">2.7.13.3</ecNumber>
    </recommendedName>
</protein>
<evidence type="ECO:0000259" key="10">
    <source>
        <dbReference type="Pfam" id="PF07730"/>
    </source>
</evidence>
<dbReference type="SUPFAM" id="SSF55874">
    <property type="entry name" value="ATPase domain of HSP90 chaperone/DNA topoisomerase II/histidine kinase"/>
    <property type="match status" value="1"/>
</dbReference>
<keyword evidence="6 11" id="KW-0418">Kinase</keyword>
<dbReference type="AlphaFoldDB" id="A0A0C1U8X4"/>
<feature type="transmembrane region" description="Helical" evidence="9">
    <location>
        <begin position="108"/>
        <end position="125"/>
    </location>
</feature>